<keyword evidence="4" id="KW-0963">Cytoplasm</keyword>
<dbReference type="SUPFAM" id="SSF53335">
    <property type="entry name" value="S-adenosyl-L-methionine-dependent methyltransferases"/>
    <property type="match status" value="1"/>
</dbReference>
<gene>
    <name evidence="8" type="primary">PCMT1</name>
    <name evidence="8" type="ORF">HK099_001632</name>
</gene>
<dbReference type="PANTHER" id="PTHR11579:SF0">
    <property type="entry name" value="PROTEIN-L-ISOASPARTATE(D-ASPARTATE) O-METHYLTRANSFERASE"/>
    <property type="match status" value="1"/>
</dbReference>
<dbReference type="Gene3D" id="3.40.50.150">
    <property type="entry name" value="Vaccinia Virus protein VP39"/>
    <property type="match status" value="1"/>
</dbReference>
<evidence type="ECO:0000256" key="3">
    <source>
        <dbReference type="ARBA" id="ARBA00011890"/>
    </source>
</evidence>
<evidence type="ECO:0000256" key="7">
    <source>
        <dbReference type="ARBA" id="ARBA00022691"/>
    </source>
</evidence>
<comment type="caution">
    <text evidence="8">The sequence shown here is derived from an EMBL/GenBank/DDBJ whole genome shotgun (WGS) entry which is preliminary data.</text>
</comment>
<dbReference type="Pfam" id="PF01135">
    <property type="entry name" value="PCMT"/>
    <property type="match status" value="1"/>
</dbReference>
<evidence type="ECO:0000256" key="1">
    <source>
        <dbReference type="ARBA" id="ARBA00004496"/>
    </source>
</evidence>
<dbReference type="GO" id="GO:0005737">
    <property type="term" value="C:cytoplasm"/>
    <property type="evidence" value="ECO:0007669"/>
    <property type="project" value="UniProtKB-SubCell"/>
</dbReference>
<evidence type="ECO:0000256" key="2">
    <source>
        <dbReference type="ARBA" id="ARBA00005369"/>
    </source>
</evidence>
<evidence type="ECO:0000313" key="9">
    <source>
        <dbReference type="Proteomes" id="UP001211065"/>
    </source>
</evidence>
<proteinExistence type="inferred from homology"/>
<evidence type="ECO:0000256" key="4">
    <source>
        <dbReference type="ARBA" id="ARBA00022490"/>
    </source>
</evidence>
<sequence length="180" mass="19745">MGIGYGATISAPHMHAFCLEAMLDYLKPGNKVLDVGSGSGYLSSCFYQLVKPTGKVFGVEHINELVEFSRKNVLKDHPEFLKESNDEGGIKFLVGDGRKGLKSESPFDAIHVGAAASQFPQDLLDQLNSPGVMIIPVGNSGEDQYLVKYEKDKSAKVTKKNLMGVMYVPLTSKQEQLFER</sequence>
<evidence type="ECO:0000313" key="8">
    <source>
        <dbReference type="EMBL" id="KAJ3203077.1"/>
    </source>
</evidence>
<keyword evidence="9" id="KW-1185">Reference proteome</keyword>
<accession>A0AAD5TTN8</accession>
<dbReference type="PANTHER" id="PTHR11579">
    <property type="entry name" value="PROTEIN-L-ISOASPARTATE O-METHYLTRANSFERASE"/>
    <property type="match status" value="1"/>
</dbReference>
<keyword evidence="7" id="KW-0949">S-adenosyl-L-methionine</keyword>
<dbReference type="GO" id="GO:0032259">
    <property type="term" value="P:methylation"/>
    <property type="evidence" value="ECO:0007669"/>
    <property type="project" value="UniProtKB-KW"/>
</dbReference>
<protein>
    <recommendedName>
        <fullName evidence="3">protein-L-isoaspartate(D-aspartate) O-methyltransferase</fullName>
        <ecNumber evidence="3">2.1.1.77</ecNumber>
    </recommendedName>
</protein>
<dbReference type="AlphaFoldDB" id="A0AAD5TTN8"/>
<dbReference type="EC" id="2.1.1.77" evidence="3"/>
<dbReference type="CDD" id="cd02440">
    <property type="entry name" value="AdoMet_MTases"/>
    <property type="match status" value="1"/>
</dbReference>
<comment type="similarity">
    <text evidence="2">Belongs to the methyltransferase superfamily. L-isoaspartyl/D-aspartyl protein methyltransferase family.</text>
</comment>
<organism evidence="8 9">
    <name type="scientific">Clydaea vesicula</name>
    <dbReference type="NCBI Taxonomy" id="447962"/>
    <lineage>
        <taxon>Eukaryota</taxon>
        <taxon>Fungi</taxon>
        <taxon>Fungi incertae sedis</taxon>
        <taxon>Chytridiomycota</taxon>
        <taxon>Chytridiomycota incertae sedis</taxon>
        <taxon>Chytridiomycetes</taxon>
        <taxon>Lobulomycetales</taxon>
        <taxon>Lobulomycetaceae</taxon>
        <taxon>Clydaea</taxon>
    </lineage>
</organism>
<keyword evidence="6" id="KW-0808">Transferase</keyword>
<reference evidence="8" key="1">
    <citation type="submission" date="2020-05" db="EMBL/GenBank/DDBJ databases">
        <title>Phylogenomic resolution of chytrid fungi.</title>
        <authorList>
            <person name="Stajich J.E."/>
            <person name="Amses K."/>
            <person name="Simmons R."/>
            <person name="Seto K."/>
            <person name="Myers J."/>
            <person name="Bonds A."/>
            <person name="Quandt C.A."/>
            <person name="Barry K."/>
            <person name="Liu P."/>
            <person name="Grigoriev I."/>
            <person name="Longcore J.E."/>
            <person name="James T.Y."/>
        </authorList>
    </citation>
    <scope>NUCLEOTIDE SEQUENCE</scope>
    <source>
        <strain evidence="8">JEL0476</strain>
    </source>
</reference>
<keyword evidence="5" id="KW-0489">Methyltransferase</keyword>
<dbReference type="Proteomes" id="UP001211065">
    <property type="component" value="Unassembled WGS sequence"/>
</dbReference>
<name>A0AAD5TTN8_9FUNG</name>
<dbReference type="PROSITE" id="PS01279">
    <property type="entry name" value="PCMT"/>
    <property type="match status" value="1"/>
</dbReference>
<comment type="subcellular location">
    <subcellularLocation>
        <location evidence="1">Cytoplasm</location>
    </subcellularLocation>
</comment>
<dbReference type="InterPro" id="IPR000682">
    <property type="entry name" value="PCMT"/>
</dbReference>
<evidence type="ECO:0000256" key="6">
    <source>
        <dbReference type="ARBA" id="ARBA00022679"/>
    </source>
</evidence>
<dbReference type="GO" id="GO:0004719">
    <property type="term" value="F:protein-L-isoaspartate (D-aspartate) O-methyltransferase activity"/>
    <property type="evidence" value="ECO:0007669"/>
    <property type="project" value="UniProtKB-EC"/>
</dbReference>
<dbReference type="EMBL" id="JADGJW010001480">
    <property type="protein sequence ID" value="KAJ3203077.1"/>
    <property type="molecule type" value="Genomic_DNA"/>
</dbReference>
<evidence type="ECO:0000256" key="5">
    <source>
        <dbReference type="ARBA" id="ARBA00022603"/>
    </source>
</evidence>
<dbReference type="InterPro" id="IPR029063">
    <property type="entry name" value="SAM-dependent_MTases_sf"/>
</dbReference>